<dbReference type="EMBL" id="CAUWAG010000003">
    <property type="protein sequence ID" value="CAJ2500891.1"/>
    <property type="molecule type" value="Genomic_DNA"/>
</dbReference>
<accession>A0AAI8VAN2</accession>
<sequence>MGRQRELGFEADGEPIGIPTAHIWGANDNLYPTFGPGLSKLCRSDLRDVFIHDGGHEIPGPKDQQAVLEAVQIINRAIERATALQYM</sequence>
<dbReference type="InterPro" id="IPR005645">
    <property type="entry name" value="FSH-like_dom"/>
</dbReference>
<dbReference type="SUPFAM" id="SSF53474">
    <property type="entry name" value="alpha/beta-Hydrolases"/>
    <property type="match status" value="1"/>
</dbReference>
<evidence type="ECO:0000313" key="3">
    <source>
        <dbReference type="Proteomes" id="UP001295740"/>
    </source>
</evidence>
<proteinExistence type="predicted"/>
<name>A0AAI8VAN2_9PEZI</name>
<evidence type="ECO:0000259" key="1">
    <source>
        <dbReference type="Pfam" id="PF03959"/>
    </source>
</evidence>
<dbReference type="Pfam" id="PF03959">
    <property type="entry name" value="FSH1"/>
    <property type="match status" value="1"/>
</dbReference>
<feature type="domain" description="Serine hydrolase" evidence="1">
    <location>
        <begin position="14"/>
        <end position="65"/>
    </location>
</feature>
<dbReference type="AlphaFoldDB" id="A0AAI8VAN2"/>
<gene>
    <name evidence="2" type="ORF">KHLLAP_LOCUS1359</name>
</gene>
<evidence type="ECO:0000313" key="2">
    <source>
        <dbReference type="EMBL" id="CAJ2500891.1"/>
    </source>
</evidence>
<dbReference type="Proteomes" id="UP001295740">
    <property type="component" value="Unassembled WGS sequence"/>
</dbReference>
<organism evidence="2 3">
    <name type="scientific">Anthostomella pinea</name>
    <dbReference type="NCBI Taxonomy" id="933095"/>
    <lineage>
        <taxon>Eukaryota</taxon>
        <taxon>Fungi</taxon>
        <taxon>Dikarya</taxon>
        <taxon>Ascomycota</taxon>
        <taxon>Pezizomycotina</taxon>
        <taxon>Sordariomycetes</taxon>
        <taxon>Xylariomycetidae</taxon>
        <taxon>Xylariales</taxon>
        <taxon>Xylariaceae</taxon>
        <taxon>Anthostomella</taxon>
    </lineage>
</organism>
<comment type="caution">
    <text evidence="2">The sequence shown here is derived from an EMBL/GenBank/DDBJ whole genome shotgun (WGS) entry which is preliminary data.</text>
</comment>
<dbReference type="Gene3D" id="3.40.50.1820">
    <property type="entry name" value="alpha/beta hydrolase"/>
    <property type="match status" value="1"/>
</dbReference>
<protein>
    <submittedName>
        <fullName evidence="2">Uu.00g037440.m01.CDS01</fullName>
    </submittedName>
</protein>
<reference evidence="2" key="1">
    <citation type="submission" date="2023-10" db="EMBL/GenBank/DDBJ databases">
        <authorList>
            <person name="Hackl T."/>
        </authorList>
    </citation>
    <scope>NUCLEOTIDE SEQUENCE</scope>
</reference>
<dbReference type="InterPro" id="IPR029058">
    <property type="entry name" value="AB_hydrolase_fold"/>
</dbReference>
<keyword evidence="3" id="KW-1185">Reference proteome</keyword>